<protein>
    <recommendedName>
        <fullName evidence="2">SAC3/GANP/THP3 conserved domain-containing protein</fullName>
    </recommendedName>
</protein>
<dbReference type="GO" id="GO:0006406">
    <property type="term" value="P:mRNA export from nucleus"/>
    <property type="evidence" value="ECO:0007669"/>
    <property type="project" value="TreeGrafter"/>
</dbReference>
<dbReference type="AlphaFoldDB" id="A0A8X8YMU9"/>
<name>A0A8X8YMU9_SALSN</name>
<dbReference type="InterPro" id="IPR005062">
    <property type="entry name" value="SAC3/GANP/THP3_conserved"/>
</dbReference>
<gene>
    <name evidence="3" type="ORF">SASPL_105046</name>
</gene>
<dbReference type="Gene3D" id="1.25.40.990">
    <property type="match status" value="1"/>
</dbReference>
<dbReference type="PANTHER" id="PTHR12436">
    <property type="entry name" value="80 KDA MCM3-ASSOCIATED PROTEIN"/>
    <property type="match status" value="1"/>
</dbReference>
<dbReference type="InterPro" id="IPR045107">
    <property type="entry name" value="SAC3/GANP/THP3"/>
</dbReference>
<comment type="caution">
    <text evidence="3">The sequence shown here is derived from an EMBL/GenBank/DDBJ whole genome shotgun (WGS) entry which is preliminary data.</text>
</comment>
<evidence type="ECO:0000313" key="3">
    <source>
        <dbReference type="EMBL" id="KAG6433432.1"/>
    </source>
</evidence>
<dbReference type="EMBL" id="PNBA02000002">
    <property type="protein sequence ID" value="KAG6433432.1"/>
    <property type="molecule type" value="Genomic_DNA"/>
</dbReference>
<reference evidence="3" key="1">
    <citation type="submission" date="2018-01" db="EMBL/GenBank/DDBJ databases">
        <authorList>
            <person name="Mao J.F."/>
        </authorList>
    </citation>
    <scope>NUCLEOTIDE SEQUENCE</scope>
    <source>
        <strain evidence="3">Huo1</strain>
        <tissue evidence="3">Leaf</tissue>
    </source>
</reference>
<dbReference type="PANTHER" id="PTHR12436:SF3">
    <property type="entry name" value="GERMINAL-CENTER ASSOCIATED NUCLEAR PROTEIN"/>
    <property type="match status" value="1"/>
</dbReference>
<dbReference type="Proteomes" id="UP000298416">
    <property type="component" value="Unassembled WGS sequence"/>
</dbReference>
<dbReference type="GO" id="GO:0070390">
    <property type="term" value="C:transcription export complex 2"/>
    <property type="evidence" value="ECO:0007669"/>
    <property type="project" value="TreeGrafter"/>
</dbReference>
<reference evidence="3" key="2">
    <citation type="submission" date="2020-08" db="EMBL/GenBank/DDBJ databases">
        <title>Plant Genome Project.</title>
        <authorList>
            <person name="Zhang R.-G."/>
        </authorList>
    </citation>
    <scope>NUCLEOTIDE SEQUENCE</scope>
    <source>
        <strain evidence="3">Huo1</strain>
        <tissue evidence="3">Leaf</tissue>
    </source>
</reference>
<feature type="region of interest" description="Disordered" evidence="1">
    <location>
        <begin position="1"/>
        <end position="53"/>
    </location>
</feature>
<dbReference type="GO" id="GO:0005737">
    <property type="term" value="C:cytoplasm"/>
    <property type="evidence" value="ECO:0007669"/>
    <property type="project" value="TreeGrafter"/>
</dbReference>
<evidence type="ECO:0000259" key="2">
    <source>
        <dbReference type="Pfam" id="PF03399"/>
    </source>
</evidence>
<evidence type="ECO:0000313" key="4">
    <source>
        <dbReference type="Proteomes" id="UP000298416"/>
    </source>
</evidence>
<feature type="compositionally biased region" description="Low complexity" evidence="1">
    <location>
        <begin position="40"/>
        <end position="50"/>
    </location>
</feature>
<sequence length="442" mass="50819">MANRSRQPCQPRINNSSSSYLSHSDSTHSKIPKPSNRIYSTKTSSSSSKTGEFSRRIENSYYDDGDQDPPNLIGTCPFMCPLEERQRRERLRDLAVFERLHGNPAKTSPALAVKKFCRTISSKDMKASDVRPVPVLEDTLNYLLDLLHSSGHPFDVVHDFIFDRTRSIRQDLSMQNIVSDQVIHMYERMVKFHIISYHHLHRSSQTPNTASMSHLNLEQLMKALTTLFSLYEVNRASHSASQNEAEYFSLYLLLHLSPDNQVEPLSLWFRRIPSSVMESKAMSFARRILRLFLNSLSSACRYYRLGNYKRFISTTEEEASYLQYCIVEPYISEVRKLALSCISYGGYKLQPYPVEHLSKILLMKESDVEALSIDCDLETSDVGTGKGLVSSKQAVINKTSKEYKYYELDSSRIERFVFTANISENTYIKLNAMQQLLENVKL</sequence>
<proteinExistence type="predicted"/>
<dbReference type="Pfam" id="PF03399">
    <property type="entry name" value="SAC3_GANP"/>
    <property type="match status" value="1"/>
</dbReference>
<keyword evidence="4" id="KW-1185">Reference proteome</keyword>
<feature type="compositionally biased region" description="Polar residues" evidence="1">
    <location>
        <begin position="1"/>
        <end position="15"/>
    </location>
</feature>
<organism evidence="3">
    <name type="scientific">Salvia splendens</name>
    <name type="common">Scarlet sage</name>
    <dbReference type="NCBI Taxonomy" id="180675"/>
    <lineage>
        <taxon>Eukaryota</taxon>
        <taxon>Viridiplantae</taxon>
        <taxon>Streptophyta</taxon>
        <taxon>Embryophyta</taxon>
        <taxon>Tracheophyta</taxon>
        <taxon>Spermatophyta</taxon>
        <taxon>Magnoliopsida</taxon>
        <taxon>eudicotyledons</taxon>
        <taxon>Gunneridae</taxon>
        <taxon>Pentapetalae</taxon>
        <taxon>asterids</taxon>
        <taxon>lamiids</taxon>
        <taxon>Lamiales</taxon>
        <taxon>Lamiaceae</taxon>
        <taxon>Nepetoideae</taxon>
        <taxon>Mentheae</taxon>
        <taxon>Salviinae</taxon>
        <taxon>Salvia</taxon>
        <taxon>Salvia subgen. Calosphace</taxon>
        <taxon>core Calosphace</taxon>
    </lineage>
</organism>
<accession>A0A8X8YMU9</accession>
<feature type="domain" description="SAC3/GANP/THP3 conserved" evidence="2">
    <location>
        <begin position="79"/>
        <end position="379"/>
    </location>
</feature>
<evidence type="ECO:0000256" key="1">
    <source>
        <dbReference type="SAM" id="MobiDB-lite"/>
    </source>
</evidence>